<sequence length="119" mass="14489">MYKDDEGYIICPACDWNGRFMKYRIKNSNRDLYMCDECNAIADTLDDLDKNIFIGNISEYFFGDSKITKRYDKWHRIGYIKSFEMEQLEYHIEEIYPELRVKYFFKTVHKDNSEVNDIF</sequence>
<reference evidence="1 2" key="1">
    <citation type="submission" date="2023-07" db="EMBL/GenBank/DDBJ databases">
        <title>Genomic Encyclopedia of Type Strains, Phase IV (KMG-IV): sequencing the most valuable type-strain genomes for metagenomic binning, comparative biology and taxonomic classification.</title>
        <authorList>
            <person name="Goeker M."/>
        </authorList>
    </citation>
    <scope>NUCLEOTIDE SEQUENCE [LARGE SCALE GENOMIC DNA]</scope>
    <source>
        <strain evidence="1 2">DSM 16784</strain>
    </source>
</reference>
<dbReference type="RefSeq" id="WP_307407885.1">
    <property type="nucleotide sequence ID" value="NZ_JAUSUR010000003.1"/>
</dbReference>
<comment type="caution">
    <text evidence="1">The sequence shown here is derived from an EMBL/GenBank/DDBJ whole genome shotgun (WGS) entry which is preliminary data.</text>
</comment>
<proteinExistence type="predicted"/>
<accession>A0ABU0E316</accession>
<keyword evidence="2" id="KW-1185">Reference proteome</keyword>
<protein>
    <recommendedName>
        <fullName evidence="3">TFIIB-type zinc ribbon-containing protein</fullName>
    </recommendedName>
</protein>
<gene>
    <name evidence="1" type="ORF">J2S15_002034</name>
</gene>
<name>A0ABU0E316_9FIRM</name>
<organism evidence="1 2">
    <name type="scientific">Breznakia pachnodae</name>
    <dbReference type="NCBI Taxonomy" id="265178"/>
    <lineage>
        <taxon>Bacteria</taxon>
        <taxon>Bacillati</taxon>
        <taxon>Bacillota</taxon>
        <taxon>Erysipelotrichia</taxon>
        <taxon>Erysipelotrichales</taxon>
        <taxon>Erysipelotrichaceae</taxon>
        <taxon>Breznakia</taxon>
    </lineage>
</organism>
<evidence type="ECO:0000313" key="1">
    <source>
        <dbReference type="EMBL" id="MDQ0361287.1"/>
    </source>
</evidence>
<dbReference type="Proteomes" id="UP001230220">
    <property type="component" value="Unassembled WGS sequence"/>
</dbReference>
<evidence type="ECO:0000313" key="2">
    <source>
        <dbReference type="Proteomes" id="UP001230220"/>
    </source>
</evidence>
<evidence type="ECO:0008006" key="3">
    <source>
        <dbReference type="Google" id="ProtNLM"/>
    </source>
</evidence>
<dbReference type="EMBL" id="JAUSUR010000003">
    <property type="protein sequence ID" value="MDQ0361287.1"/>
    <property type="molecule type" value="Genomic_DNA"/>
</dbReference>